<dbReference type="SUPFAM" id="SSF56349">
    <property type="entry name" value="DNA breaking-rejoining enzymes"/>
    <property type="match status" value="1"/>
</dbReference>
<evidence type="ECO:0000256" key="4">
    <source>
        <dbReference type="ARBA" id="ARBA00023172"/>
    </source>
</evidence>
<feature type="domain" description="Tyr recombinase" evidence="6">
    <location>
        <begin position="103"/>
        <end position="317"/>
    </location>
</feature>
<dbReference type="InterPro" id="IPR044068">
    <property type="entry name" value="CB"/>
</dbReference>
<evidence type="ECO:0000259" key="7">
    <source>
        <dbReference type="PROSITE" id="PS51900"/>
    </source>
</evidence>
<protein>
    <submittedName>
        <fullName evidence="8">Integron integrase</fullName>
    </submittedName>
</protein>
<dbReference type="Pfam" id="PF13495">
    <property type="entry name" value="Phage_int_SAM_4"/>
    <property type="match status" value="1"/>
</dbReference>
<dbReference type="PANTHER" id="PTHR30349">
    <property type="entry name" value="PHAGE INTEGRASE-RELATED"/>
    <property type="match status" value="1"/>
</dbReference>
<dbReference type="InterPro" id="IPR011010">
    <property type="entry name" value="DNA_brk_join_enz"/>
</dbReference>
<evidence type="ECO:0000256" key="3">
    <source>
        <dbReference type="ARBA" id="ARBA00023125"/>
    </source>
</evidence>
<dbReference type="Gene3D" id="1.10.150.130">
    <property type="match status" value="1"/>
</dbReference>
<proteinExistence type="inferred from homology"/>
<feature type="domain" description="Core-binding (CB)" evidence="7">
    <location>
        <begin position="1"/>
        <end position="85"/>
    </location>
</feature>
<dbReference type="InterPro" id="IPR010998">
    <property type="entry name" value="Integrase_recombinase_N"/>
</dbReference>
<dbReference type="NCBIfam" id="TIGR02249">
    <property type="entry name" value="integrase_gron"/>
    <property type="match status" value="1"/>
</dbReference>
<dbReference type="InterPro" id="IPR002104">
    <property type="entry name" value="Integrase_catalytic"/>
</dbReference>
<evidence type="ECO:0000313" key="9">
    <source>
        <dbReference type="Proteomes" id="UP001467690"/>
    </source>
</evidence>
<evidence type="ECO:0000259" key="6">
    <source>
        <dbReference type="PROSITE" id="PS51898"/>
    </source>
</evidence>
<dbReference type="Gene3D" id="1.10.443.10">
    <property type="entry name" value="Intergrase catalytic core"/>
    <property type="match status" value="1"/>
</dbReference>
<dbReference type="Pfam" id="PF00589">
    <property type="entry name" value="Phage_integrase"/>
    <property type="match status" value="1"/>
</dbReference>
<dbReference type="InterPro" id="IPR050090">
    <property type="entry name" value="Tyrosine_recombinase_XerCD"/>
</dbReference>
<dbReference type="PROSITE" id="PS51900">
    <property type="entry name" value="CB"/>
    <property type="match status" value="1"/>
</dbReference>
<comment type="similarity">
    <text evidence="1">Belongs to the 'phage' integrase family.</text>
</comment>
<evidence type="ECO:0000256" key="2">
    <source>
        <dbReference type="ARBA" id="ARBA00022908"/>
    </source>
</evidence>
<keyword evidence="9" id="KW-1185">Reference proteome</keyword>
<dbReference type="InterPro" id="IPR011946">
    <property type="entry name" value="Integrase_integron-type"/>
</dbReference>
<keyword evidence="3 5" id="KW-0238">DNA-binding</keyword>
<comment type="caution">
    <text evidence="8">The sequence shown here is derived from an EMBL/GenBank/DDBJ whole genome shotgun (WGS) entry which is preliminary data.</text>
</comment>
<dbReference type="RefSeq" id="WP_143872098.1">
    <property type="nucleotide sequence ID" value="NZ_CP041660.1"/>
</dbReference>
<keyword evidence="4" id="KW-0233">DNA recombination</keyword>
<dbReference type="EMBL" id="JBELOE010000052">
    <property type="protein sequence ID" value="MER2490459.1"/>
    <property type="molecule type" value="Genomic_DNA"/>
</dbReference>
<keyword evidence="2" id="KW-0229">DNA integration</keyword>
<dbReference type="InterPro" id="IPR013762">
    <property type="entry name" value="Integrase-like_cat_sf"/>
</dbReference>
<name>A0ABV1RC18_9ALTE</name>
<dbReference type="PANTHER" id="PTHR30349:SF64">
    <property type="entry name" value="PROPHAGE INTEGRASE INTD-RELATED"/>
    <property type="match status" value="1"/>
</dbReference>
<evidence type="ECO:0000256" key="1">
    <source>
        <dbReference type="ARBA" id="ARBA00008857"/>
    </source>
</evidence>
<reference evidence="8 9" key="1">
    <citation type="submission" date="2024-06" db="EMBL/GenBank/DDBJ databases">
        <authorList>
            <person name="Chen R.Y."/>
        </authorList>
    </citation>
    <scope>NUCLEOTIDE SEQUENCE [LARGE SCALE GENOMIC DNA]</scope>
    <source>
        <strain evidence="8 9">D2</strain>
    </source>
</reference>
<dbReference type="PROSITE" id="PS51898">
    <property type="entry name" value="TYR_RECOMBINASE"/>
    <property type="match status" value="1"/>
</dbReference>
<dbReference type="Proteomes" id="UP001467690">
    <property type="component" value="Unassembled WGS sequence"/>
</dbReference>
<accession>A0ABV1RC18</accession>
<gene>
    <name evidence="8" type="ORF">ABS311_00990</name>
</gene>
<evidence type="ECO:0000313" key="8">
    <source>
        <dbReference type="EMBL" id="MER2490459.1"/>
    </source>
</evidence>
<dbReference type="InterPro" id="IPR004107">
    <property type="entry name" value="Integrase_SAM-like_N"/>
</dbReference>
<organism evidence="8 9">
    <name type="scientific">Catenovulum sediminis</name>
    <dbReference type="NCBI Taxonomy" id="1740262"/>
    <lineage>
        <taxon>Bacteria</taxon>
        <taxon>Pseudomonadati</taxon>
        <taxon>Pseudomonadota</taxon>
        <taxon>Gammaproteobacteria</taxon>
        <taxon>Alteromonadales</taxon>
        <taxon>Alteromonadaceae</taxon>
        <taxon>Catenovulum</taxon>
    </lineage>
</organism>
<sequence length="323" mass="37294">MKTRSPFLNSIAEYMFLRQYSLRTIETYLKWITSYIHFHGKRHPASMGDTEVEQYLEHLALKANVAPRTQATALNSLSFLYKHIIKKELSHNLNFARSNKQSKLPIVMTPNEVTQVMKHLNKRYYLIAGLMYGSGLRVMEAIQLRVQDIDFDYKCIRIWNGKGNKHRIVTLAIELIPMLRNQILQVDEYLQLDLKNEQFSGVWMPHALAKKYPSANKSLAWQYLFPSHQLSADPETGEIRRHHFHHTCIRKEVKKAVRAAGLTKPITPHTFRHSFATHLLQNGADIRTVQSQLGHSDVKTTQIYTHVLQQGANGVVSPLSKLF</sequence>
<evidence type="ECO:0000256" key="5">
    <source>
        <dbReference type="PROSITE-ProRule" id="PRU01248"/>
    </source>
</evidence>